<feature type="domain" description="Plastocyanin-like" evidence="2">
    <location>
        <begin position="88"/>
        <end position="173"/>
    </location>
</feature>
<dbReference type="Pfam" id="PF07731">
    <property type="entry name" value="Cu-oxidase_2"/>
    <property type="match status" value="1"/>
</dbReference>
<evidence type="ECO:0000313" key="3">
    <source>
        <dbReference type="EMBL" id="KAK1394367.1"/>
    </source>
</evidence>
<dbReference type="AlphaFoldDB" id="A0AAD8N3B3"/>
<accession>A0AAD8N3B3</accession>
<protein>
    <recommendedName>
        <fullName evidence="2">Plastocyanin-like domain-containing protein</fullName>
    </recommendedName>
</protein>
<evidence type="ECO:0000259" key="2">
    <source>
        <dbReference type="Pfam" id="PF07731"/>
    </source>
</evidence>
<dbReference type="SUPFAM" id="SSF49503">
    <property type="entry name" value="Cupredoxins"/>
    <property type="match status" value="1"/>
</dbReference>
<comment type="similarity">
    <text evidence="1">Belongs to the multicopper oxidase family.</text>
</comment>
<dbReference type="Gene3D" id="2.60.40.420">
    <property type="entry name" value="Cupredoxins - blue copper proteins"/>
    <property type="match status" value="1"/>
</dbReference>
<dbReference type="PANTHER" id="PTHR11709">
    <property type="entry name" value="MULTI-COPPER OXIDASE"/>
    <property type="match status" value="1"/>
</dbReference>
<reference evidence="3" key="2">
    <citation type="submission" date="2023-05" db="EMBL/GenBank/DDBJ databases">
        <authorList>
            <person name="Schelkunov M.I."/>
        </authorList>
    </citation>
    <scope>NUCLEOTIDE SEQUENCE</scope>
    <source>
        <strain evidence="3">Hsosn_3</strain>
        <tissue evidence="3">Leaf</tissue>
    </source>
</reference>
<name>A0AAD8N3B3_9APIA</name>
<evidence type="ECO:0000313" key="4">
    <source>
        <dbReference type="Proteomes" id="UP001237642"/>
    </source>
</evidence>
<evidence type="ECO:0000256" key="1">
    <source>
        <dbReference type="ARBA" id="ARBA00010609"/>
    </source>
</evidence>
<dbReference type="InterPro" id="IPR045087">
    <property type="entry name" value="Cu-oxidase_fam"/>
</dbReference>
<dbReference type="InterPro" id="IPR008972">
    <property type="entry name" value="Cupredoxin"/>
</dbReference>
<comment type="caution">
    <text evidence="3">The sequence shown here is derived from an EMBL/GenBank/DDBJ whole genome shotgun (WGS) entry which is preliminary data.</text>
</comment>
<sequence length="202" mass="22509">MVNVTDLSTLEAIVVLHYENSTTNPTGPIPSGPDPFDMDFSVNQEKSIMWNLTAGASRPNPQGTFNHLLKLADYVNNGTGVFELDKFPIYADNPSAVNGTFVQSGTYKGWVEIVFTNELQVLDSWHLEGFGFYVVGFGTGKWNPGLPSTYNLFDHVVRSTVQHVYPGGWTPSRTICCKCFVADHRHSFALVVDSLREFWEVP</sequence>
<dbReference type="GO" id="GO:0005507">
    <property type="term" value="F:copper ion binding"/>
    <property type="evidence" value="ECO:0007669"/>
    <property type="project" value="InterPro"/>
</dbReference>
<reference evidence="3" key="1">
    <citation type="submission" date="2023-02" db="EMBL/GenBank/DDBJ databases">
        <title>Genome of toxic invasive species Heracleum sosnowskyi carries increased number of genes despite the absence of recent whole-genome duplications.</title>
        <authorList>
            <person name="Schelkunov M."/>
            <person name="Shtratnikova V."/>
            <person name="Makarenko M."/>
            <person name="Klepikova A."/>
            <person name="Omelchenko D."/>
            <person name="Novikova G."/>
            <person name="Obukhova E."/>
            <person name="Bogdanov V."/>
            <person name="Penin A."/>
            <person name="Logacheva M."/>
        </authorList>
    </citation>
    <scope>NUCLEOTIDE SEQUENCE</scope>
    <source>
        <strain evidence="3">Hsosn_3</strain>
        <tissue evidence="3">Leaf</tissue>
    </source>
</reference>
<organism evidence="3 4">
    <name type="scientific">Heracleum sosnowskyi</name>
    <dbReference type="NCBI Taxonomy" id="360622"/>
    <lineage>
        <taxon>Eukaryota</taxon>
        <taxon>Viridiplantae</taxon>
        <taxon>Streptophyta</taxon>
        <taxon>Embryophyta</taxon>
        <taxon>Tracheophyta</taxon>
        <taxon>Spermatophyta</taxon>
        <taxon>Magnoliopsida</taxon>
        <taxon>eudicotyledons</taxon>
        <taxon>Gunneridae</taxon>
        <taxon>Pentapetalae</taxon>
        <taxon>asterids</taxon>
        <taxon>campanulids</taxon>
        <taxon>Apiales</taxon>
        <taxon>Apiaceae</taxon>
        <taxon>Apioideae</taxon>
        <taxon>apioid superclade</taxon>
        <taxon>Tordylieae</taxon>
        <taxon>Tordyliinae</taxon>
        <taxon>Heracleum</taxon>
    </lineage>
</organism>
<dbReference type="Proteomes" id="UP001237642">
    <property type="component" value="Unassembled WGS sequence"/>
</dbReference>
<dbReference type="EMBL" id="JAUIZM010000003">
    <property type="protein sequence ID" value="KAK1394367.1"/>
    <property type="molecule type" value="Genomic_DNA"/>
</dbReference>
<dbReference type="InterPro" id="IPR011706">
    <property type="entry name" value="Cu-oxidase_C"/>
</dbReference>
<dbReference type="GO" id="GO:0016491">
    <property type="term" value="F:oxidoreductase activity"/>
    <property type="evidence" value="ECO:0007669"/>
    <property type="project" value="InterPro"/>
</dbReference>
<dbReference type="PANTHER" id="PTHR11709:SF409">
    <property type="entry name" value="MONOCOPPER OXIDASE-LIKE PROTEIN SKU5"/>
    <property type="match status" value="1"/>
</dbReference>
<proteinExistence type="inferred from homology"/>
<keyword evidence="4" id="KW-1185">Reference proteome</keyword>
<gene>
    <name evidence="3" type="ORF">POM88_013423</name>
</gene>
<dbReference type="GO" id="GO:0005886">
    <property type="term" value="C:plasma membrane"/>
    <property type="evidence" value="ECO:0007669"/>
    <property type="project" value="TreeGrafter"/>
</dbReference>